<keyword evidence="2" id="KW-1185">Reference proteome</keyword>
<comment type="caution">
    <text evidence="1">The sequence shown here is derived from an EMBL/GenBank/DDBJ whole genome shotgun (WGS) entry which is preliminary data.</text>
</comment>
<evidence type="ECO:0000313" key="2">
    <source>
        <dbReference type="Proteomes" id="UP000014155"/>
    </source>
</evidence>
<organism evidence="1 2">
    <name type="scientific">Ruminiclostridium cellobioparum subsp. termitidis CT1112</name>
    <dbReference type="NCBI Taxonomy" id="1195236"/>
    <lineage>
        <taxon>Bacteria</taxon>
        <taxon>Bacillati</taxon>
        <taxon>Bacillota</taxon>
        <taxon>Clostridia</taxon>
        <taxon>Eubacteriales</taxon>
        <taxon>Oscillospiraceae</taxon>
        <taxon>Ruminiclostridium</taxon>
    </lineage>
</organism>
<evidence type="ECO:0000313" key="1">
    <source>
        <dbReference type="EMBL" id="EMS70190.1"/>
    </source>
</evidence>
<name>S0FG32_RUMCE</name>
<gene>
    <name evidence="1" type="ORF">CTER_3999</name>
</gene>
<dbReference type="Pfam" id="PF20765">
    <property type="entry name" value="Phage_tail_terminator_8"/>
    <property type="match status" value="1"/>
</dbReference>
<dbReference type="eggNOG" id="ENOG5032YNZ">
    <property type="taxonomic scope" value="Bacteria"/>
</dbReference>
<protein>
    <recommendedName>
        <fullName evidence="3">Phage protein</fullName>
    </recommendedName>
</protein>
<dbReference type="InterPro" id="IPR049254">
    <property type="entry name" value="Phage_tail_terminator"/>
</dbReference>
<reference evidence="1 2" key="1">
    <citation type="journal article" date="2013" name="Genome Announc.">
        <title>Draft Genome Sequence of the Cellulolytic, Mesophilic, Anaerobic Bacterium Clostridium termitidis Strain CT1112 (DSM 5398).</title>
        <authorList>
            <person name="Lal S."/>
            <person name="Ramachandran U."/>
            <person name="Zhang X."/>
            <person name="Munir R."/>
            <person name="Sparling R."/>
            <person name="Levin D.B."/>
        </authorList>
    </citation>
    <scope>NUCLEOTIDE SEQUENCE [LARGE SCALE GENOMIC DNA]</scope>
    <source>
        <strain evidence="1 2">CT1112</strain>
    </source>
</reference>
<dbReference type="Proteomes" id="UP000014155">
    <property type="component" value="Unassembled WGS sequence"/>
</dbReference>
<dbReference type="RefSeq" id="WP_004628727.1">
    <property type="nucleotide sequence ID" value="NZ_AORV01000058.1"/>
</dbReference>
<evidence type="ECO:0008006" key="3">
    <source>
        <dbReference type="Google" id="ProtNLM"/>
    </source>
</evidence>
<dbReference type="AlphaFoldDB" id="S0FG32"/>
<dbReference type="EMBL" id="AORV01000058">
    <property type="protein sequence ID" value="EMS70190.1"/>
    <property type="molecule type" value="Genomic_DNA"/>
</dbReference>
<sequence>MVNSIIDAIASKLGEELGEGFTIYKEVQEQGLDIPCFFIFLRTSNQKKMIGRRYFREQQFTVEYHPGTDSRKAEINDMIDRLNEILEYVTADGDLYRGTKMNCEAADGILRFYVNYNYYVYRQDEAADTMGSAEISSGIKND</sequence>
<dbReference type="STRING" id="1195236.CTER_3999"/>
<accession>S0FG32</accession>
<proteinExistence type="predicted"/>
<dbReference type="PATRIC" id="fig|1195236.3.peg.4211"/>